<accession>A0AAN8TDY1</accession>
<keyword evidence="2" id="KW-1185">Reference proteome</keyword>
<evidence type="ECO:0000313" key="2">
    <source>
        <dbReference type="Proteomes" id="UP001371456"/>
    </source>
</evidence>
<proteinExistence type="predicted"/>
<dbReference type="EMBL" id="JBANQN010000006">
    <property type="protein sequence ID" value="KAK6786179.1"/>
    <property type="molecule type" value="Genomic_DNA"/>
</dbReference>
<reference evidence="1 2" key="1">
    <citation type="submission" date="2024-02" db="EMBL/GenBank/DDBJ databases">
        <title>de novo genome assembly of Solanum bulbocastanum strain 11H21.</title>
        <authorList>
            <person name="Hosaka A.J."/>
        </authorList>
    </citation>
    <scope>NUCLEOTIDE SEQUENCE [LARGE SCALE GENOMIC DNA]</scope>
    <source>
        <tissue evidence="1">Young leaves</tissue>
    </source>
</reference>
<protein>
    <submittedName>
        <fullName evidence="1">Uncharacterized protein</fullName>
    </submittedName>
</protein>
<gene>
    <name evidence="1" type="ORF">RDI58_014704</name>
</gene>
<organism evidence="1 2">
    <name type="scientific">Solanum bulbocastanum</name>
    <name type="common">Wild potato</name>
    <dbReference type="NCBI Taxonomy" id="147425"/>
    <lineage>
        <taxon>Eukaryota</taxon>
        <taxon>Viridiplantae</taxon>
        <taxon>Streptophyta</taxon>
        <taxon>Embryophyta</taxon>
        <taxon>Tracheophyta</taxon>
        <taxon>Spermatophyta</taxon>
        <taxon>Magnoliopsida</taxon>
        <taxon>eudicotyledons</taxon>
        <taxon>Gunneridae</taxon>
        <taxon>Pentapetalae</taxon>
        <taxon>asterids</taxon>
        <taxon>lamiids</taxon>
        <taxon>Solanales</taxon>
        <taxon>Solanaceae</taxon>
        <taxon>Solanoideae</taxon>
        <taxon>Solaneae</taxon>
        <taxon>Solanum</taxon>
    </lineage>
</organism>
<dbReference type="AlphaFoldDB" id="A0AAN8TDY1"/>
<dbReference type="Proteomes" id="UP001371456">
    <property type="component" value="Unassembled WGS sequence"/>
</dbReference>
<name>A0AAN8TDY1_SOLBU</name>
<sequence>MPHMLTIDNNKFFGLNNYVLFNLNKKSHSGKHLYSLRIIGDKLDSRLSDTCHLRHLRHLTVLHLDPTFVVVNDFLLNEICMLNHLRCLLIGTKVKSLPLSFSNL</sequence>
<evidence type="ECO:0000313" key="1">
    <source>
        <dbReference type="EMBL" id="KAK6786179.1"/>
    </source>
</evidence>
<comment type="caution">
    <text evidence="1">The sequence shown here is derived from an EMBL/GenBank/DDBJ whole genome shotgun (WGS) entry which is preliminary data.</text>
</comment>